<dbReference type="SUPFAM" id="SSF47598">
    <property type="entry name" value="Ribbon-helix-helix"/>
    <property type="match status" value="1"/>
</dbReference>
<name>A0A483CR58_9EURY</name>
<dbReference type="Gene3D" id="1.10.1220.10">
    <property type="entry name" value="Met repressor-like"/>
    <property type="match status" value="1"/>
</dbReference>
<gene>
    <name evidence="2" type="ORF">CUJ86_04970</name>
</gene>
<dbReference type="CDD" id="cd22231">
    <property type="entry name" value="RHH_NikR_HicB-like"/>
    <property type="match status" value="1"/>
</dbReference>
<dbReference type="AlphaFoldDB" id="A0A483CR58"/>
<keyword evidence="3" id="KW-1185">Reference proteome</keyword>
<dbReference type="GO" id="GO:0006355">
    <property type="term" value="P:regulation of DNA-templated transcription"/>
    <property type="evidence" value="ECO:0007669"/>
    <property type="project" value="InterPro"/>
</dbReference>
<protein>
    <submittedName>
        <fullName evidence="2">Ribbon-helix-helix protein, CopG family</fullName>
    </submittedName>
</protein>
<feature type="domain" description="Ribbon-helix-helix protein CopG" evidence="1">
    <location>
        <begin position="2"/>
        <end position="42"/>
    </location>
</feature>
<evidence type="ECO:0000313" key="3">
    <source>
        <dbReference type="Proteomes" id="UP000292580"/>
    </source>
</evidence>
<comment type="caution">
    <text evidence="2">The sequence shown here is derived from an EMBL/GenBank/DDBJ whole genome shotgun (WGS) entry which is preliminary data.</text>
</comment>
<dbReference type="InterPro" id="IPR013321">
    <property type="entry name" value="Arc_rbn_hlx_hlx"/>
</dbReference>
<sequence length="58" mass="6763">MERITIRLPRQQVDMLQRLVDGGEFPTVSEAVRHAVRELIEKRGDRALRESDQVSFKV</sequence>
<evidence type="ECO:0000259" key="1">
    <source>
        <dbReference type="Pfam" id="PF01402"/>
    </source>
</evidence>
<dbReference type="InterPro" id="IPR010985">
    <property type="entry name" value="Ribbon_hlx_hlx"/>
</dbReference>
<dbReference type="Proteomes" id="UP000292580">
    <property type="component" value="Unassembled WGS sequence"/>
</dbReference>
<dbReference type="RefSeq" id="WP_130646455.1">
    <property type="nucleotide sequence ID" value="NZ_PGCL01000002.1"/>
</dbReference>
<dbReference type="InterPro" id="IPR002145">
    <property type="entry name" value="CopG"/>
</dbReference>
<dbReference type="OrthoDB" id="56938at2157"/>
<accession>A0A483CR58</accession>
<reference evidence="2 3" key="1">
    <citation type="submission" date="2017-11" db="EMBL/GenBank/DDBJ databases">
        <title>Isolation and Characterization of Methanofollis Species from Methane Seep Offshore SW Taiwan.</title>
        <authorList>
            <person name="Teng N.-H."/>
            <person name="Lai M.-C."/>
            <person name="Chen S.-C."/>
        </authorList>
    </citation>
    <scope>NUCLEOTIDE SEQUENCE [LARGE SCALE GENOMIC DNA]</scope>
    <source>
        <strain evidence="2 3">FWC-SCC2</strain>
    </source>
</reference>
<evidence type="ECO:0000313" key="2">
    <source>
        <dbReference type="EMBL" id="TAJ44661.1"/>
    </source>
</evidence>
<organism evidence="2 3">
    <name type="scientific">Methanofollis fontis</name>
    <dbReference type="NCBI Taxonomy" id="2052832"/>
    <lineage>
        <taxon>Archaea</taxon>
        <taxon>Methanobacteriati</taxon>
        <taxon>Methanobacteriota</taxon>
        <taxon>Stenosarchaea group</taxon>
        <taxon>Methanomicrobia</taxon>
        <taxon>Methanomicrobiales</taxon>
        <taxon>Methanomicrobiaceae</taxon>
        <taxon>Methanofollis</taxon>
    </lineage>
</organism>
<dbReference type="Pfam" id="PF01402">
    <property type="entry name" value="RHH_1"/>
    <property type="match status" value="1"/>
</dbReference>
<dbReference type="EMBL" id="PGCL01000002">
    <property type="protein sequence ID" value="TAJ44661.1"/>
    <property type="molecule type" value="Genomic_DNA"/>
</dbReference>
<proteinExistence type="predicted"/>